<dbReference type="GO" id="GO:0004047">
    <property type="term" value="F:aminomethyltransferase activity"/>
    <property type="evidence" value="ECO:0007669"/>
    <property type="project" value="UniProtKB-UniRule"/>
</dbReference>
<dbReference type="GO" id="GO:0005960">
    <property type="term" value="C:glycine cleavage complex"/>
    <property type="evidence" value="ECO:0007669"/>
    <property type="project" value="InterPro"/>
</dbReference>
<evidence type="ECO:0000259" key="10">
    <source>
        <dbReference type="Pfam" id="PF08669"/>
    </source>
</evidence>
<dbReference type="Gene3D" id="3.30.70.1400">
    <property type="entry name" value="Aminomethyltransferase beta-barrel domains"/>
    <property type="match status" value="1"/>
</dbReference>
<dbReference type="InterPro" id="IPR013977">
    <property type="entry name" value="GcvT_C"/>
</dbReference>
<name>A0A9D2AH79_9BACT</name>
<dbReference type="PANTHER" id="PTHR43757:SF2">
    <property type="entry name" value="AMINOMETHYLTRANSFERASE, MITOCHONDRIAL"/>
    <property type="match status" value="1"/>
</dbReference>
<dbReference type="InterPro" id="IPR022903">
    <property type="entry name" value="GcvT_bac"/>
</dbReference>
<dbReference type="InterPro" id="IPR029043">
    <property type="entry name" value="GcvT/YgfZ_C"/>
</dbReference>
<keyword evidence="4 7" id="KW-0808">Transferase</keyword>
<evidence type="ECO:0000256" key="3">
    <source>
        <dbReference type="ARBA" id="ARBA00022576"/>
    </source>
</evidence>
<dbReference type="InterPro" id="IPR028896">
    <property type="entry name" value="GcvT/YgfZ/DmdA"/>
</dbReference>
<dbReference type="Pfam" id="PF08669">
    <property type="entry name" value="GCV_T_C"/>
    <property type="match status" value="1"/>
</dbReference>
<dbReference type="InterPro" id="IPR027266">
    <property type="entry name" value="TrmE/GcvT-like"/>
</dbReference>
<proteinExistence type="inferred from homology"/>
<dbReference type="Gene3D" id="3.30.1360.120">
    <property type="entry name" value="Probable tRNA modification gtpase trme, domain 1"/>
    <property type="match status" value="1"/>
</dbReference>
<dbReference type="NCBIfam" id="NF001567">
    <property type="entry name" value="PRK00389.1"/>
    <property type="match status" value="1"/>
</dbReference>
<evidence type="ECO:0000256" key="8">
    <source>
        <dbReference type="PIRSR" id="PIRSR006487-1"/>
    </source>
</evidence>
<dbReference type="AlphaFoldDB" id="A0A9D2AH79"/>
<dbReference type="Pfam" id="PF01571">
    <property type="entry name" value="GCV_T"/>
    <property type="match status" value="1"/>
</dbReference>
<comment type="subunit">
    <text evidence="7">The glycine cleavage system is composed of four proteins: P, T, L and H.</text>
</comment>
<evidence type="ECO:0000259" key="9">
    <source>
        <dbReference type="Pfam" id="PF01571"/>
    </source>
</evidence>
<protein>
    <recommendedName>
        <fullName evidence="2 7">Aminomethyltransferase</fullName>
        <ecNumber evidence="2 7">2.1.2.10</ecNumber>
    </recommendedName>
    <alternativeName>
        <fullName evidence="5 7">Glycine cleavage system T protein</fullName>
    </alternativeName>
</protein>
<evidence type="ECO:0000256" key="2">
    <source>
        <dbReference type="ARBA" id="ARBA00012616"/>
    </source>
</evidence>
<dbReference type="PIRSF" id="PIRSF006487">
    <property type="entry name" value="GcvT"/>
    <property type="match status" value="1"/>
</dbReference>
<comment type="caution">
    <text evidence="11">The sequence shown here is derived from an EMBL/GenBank/DDBJ whole genome shotgun (WGS) entry which is preliminary data.</text>
</comment>
<dbReference type="PANTHER" id="PTHR43757">
    <property type="entry name" value="AMINOMETHYLTRANSFERASE"/>
    <property type="match status" value="1"/>
</dbReference>
<evidence type="ECO:0000256" key="7">
    <source>
        <dbReference type="HAMAP-Rule" id="MF_00259"/>
    </source>
</evidence>
<evidence type="ECO:0000256" key="1">
    <source>
        <dbReference type="ARBA" id="ARBA00008609"/>
    </source>
</evidence>
<dbReference type="InterPro" id="IPR006223">
    <property type="entry name" value="GcvT"/>
</dbReference>
<accession>A0A9D2AH79</accession>
<feature type="domain" description="Aminomethyltransferase C-terminal" evidence="10">
    <location>
        <begin position="281"/>
        <end position="359"/>
    </location>
</feature>
<dbReference type="GO" id="GO:0019464">
    <property type="term" value="P:glycine decarboxylation via glycine cleavage system"/>
    <property type="evidence" value="ECO:0007669"/>
    <property type="project" value="UniProtKB-UniRule"/>
</dbReference>
<dbReference type="SUPFAM" id="SSF103025">
    <property type="entry name" value="Folate-binding domain"/>
    <property type="match status" value="1"/>
</dbReference>
<dbReference type="SUPFAM" id="SSF101790">
    <property type="entry name" value="Aminomethyltransferase beta-barrel domain"/>
    <property type="match status" value="1"/>
</dbReference>
<organism evidence="11 12">
    <name type="scientific">Candidatus Akkermansia intestinigallinarum</name>
    <dbReference type="NCBI Taxonomy" id="2838431"/>
    <lineage>
        <taxon>Bacteria</taxon>
        <taxon>Pseudomonadati</taxon>
        <taxon>Verrucomicrobiota</taxon>
        <taxon>Verrucomicrobiia</taxon>
        <taxon>Verrucomicrobiales</taxon>
        <taxon>Akkermansiaceae</taxon>
        <taxon>Akkermansia</taxon>
    </lineage>
</organism>
<dbReference type="GO" id="GO:0005829">
    <property type="term" value="C:cytosol"/>
    <property type="evidence" value="ECO:0007669"/>
    <property type="project" value="TreeGrafter"/>
</dbReference>
<comment type="catalytic activity">
    <reaction evidence="6 7">
        <text>N(6)-[(R)-S(8)-aminomethyldihydrolipoyl]-L-lysyl-[protein] + (6S)-5,6,7,8-tetrahydrofolate = N(6)-[(R)-dihydrolipoyl]-L-lysyl-[protein] + (6R)-5,10-methylene-5,6,7,8-tetrahydrofolate + NH4(+)</text>
        <dbReference type="Rhea" id="RHEA:16945"/>
        <dbReference type="Rhea" id="RHEA-COMP:10475"/>
        <dbReference type="Rhea" id="RHEA-COMP:10492"/>
        <dbReference type="ChEBI" id="CHEBI:15636"/>
        <dbReference type="ChEBI" id="CHEBI:28938"/>
        <dbReference type="ChEBI" id="CHEBI:57453"/>
        <dbReference type="ChEBI" id="CHEBI:83100"/>
        <dbReference type="ChEBI" id="CHEBI:83143"/>
        <dbReference type="EC" id="2.1.2.10"/>
    </reaction>
</comment>
<evidence type="ECO:0000256" key="6">
    <source>
        <dbReference type="ARBA" id="ARBA00047665"/>
    </source>
</evidence>
<dbReference type="InterPro" id="IPR006222">
    <property type="entry name" value="GCVT_N"/>
</dbReference>
<dbReference type="FunFam" id="3.30.70.1400:FF:000001">
    <property type="entry name" value="Aminomethyltransferase"/>
    <property type="match status" value="1"/>
</dbReference>
<dbReference type="HAMAP" id="MF_00259">
    <property type="entry name" value="GcvT"/>
    <property type="match status" value="1"/>
</dbReference>
<gene>
    <name evidence="7 11" type="primary">gcvT</name>
    <name evidence="11" type="ORF">H9862_00550</name>
</gene>
<comment type="function">
    <text evidence="7">The glycine cleavage system catalyzes the degradation of glycine.</text>
</comment>
<dbReference type="NCBIfam" id="TIGR00528">
    <property type="entry name" value="gcvT"/>
    <property type="match status" value="1"/>
</dbReference>
<dbReference type="EC" id="2.1.2.10" evidence="2 7"/>
<evidence type="ECO:0000256" key="4">
    <source>
        <dbReference type="ARBA" id="ARBA00022679"/>
    </source>
</evidence>
<evidence type="ECO:0000256" key="5">
    <source>
        <dbReference type="ARBA" id="ARBA00031395"/>
    </source>
</evidence>
<comment type="similarity">
    <text evidence="1 7">Belongs to the GcvT family.</text>
</comment>
<reference evidence="11" key="1">
    <citation type="journal article" date="2021" name="PeerJ">
        <title>Extensive microbial diversity within the chicken gut microbiome revealed by metagenomics and culture.</title>
        <authorList>
            <person name="Gilroy R."/>
            <person name="Ravi A."/>
            <person name="Getino M."/>
            <person name="Pursley I."/>
            <person name="Horton D.L."/>
            <person name="Alikhan N.F."/>
            <person name="Baker D."/>
            <person name="Gharbi K."/>
            <person name="Hall N."/>
            <person name="Watson M."/>
            <person name="Adriaenssens E.M."/>
            <person name="Foster-Nyarko E."/>
            <person name="Jarju S."/>
            <person name="Secka A."/>
            <person name="Antonio M."/>
            <person name="Oren A."/>
            <person name="Chaudhuri R.R."/>
            <person name="La Ragione R."/>
            <person name="Hildebrand F."/>
            <person name="Pallen M.J."/>
        </authorList>
    </citation>
    <scope>NUCLEOTIDE SEQUENCE</scope>
    <source>
        <strain evidence="11">14975</strain>
    </source>
</reference>
<dbReference type="Gene3D" id="4.10.1250.10">
    <property type="entry name" value="Aminomethyltransferase fragment"/>
    <property type="match status" value="1"/>
</dbReference>
<dbReference type="Proteomes" id="UP000823964">
    <property type="component" value="Unassembled WGS sequence"/>
</dbReference>
<dbReference type="GO" id="GO:0008483">
    <property type="term" value="F:transaminase activity"/>
    <property type="evidence" value="ECO:0007669"/>
    <property type="project" value="UniProtKB-KW"/>
</dbReference>
<reference evidence="11" key="2">
    <citation type="submission" date="2021-04" db="EMBL/GenBank/DDBJ databases">
        <authorList>
            <person name="Gilroy R."/>
        </authorList>
    </citation>
    <scope>NUCLEOTIDE SEQUENCE</scope>
    <source>
        <strain evidence="11">14975</strain>
    </source>
</reference>
<keyword evidence="3 7" id="KW-0032">Aminotransferase</keyword>
<dbReference type="EMBL" id="DXFQ01000009">
    <property type="protein sequence ID" value="HIX19073.1"/>
    <property type="molecule type" value="Genomic_DNA"/>
</dbReference>
<dbReference type="Gene3D" id="2.40.30.110">
    <property type="entry name" value="Aminomethyltransferase beta-barrel domains"/>
    <property type="match status" value="1"/>
</dbReference>
<evidence type="ECO:0000313" key="12">
    <source>
        <dbReference type="Proteomes" id="UP000823964"/>
    </source>
</evidence>
<feature type="domain" description="GCVT N-terminal" evidence="9">
    <location>
        <begin position="12"/>
        <end position="261"/>
    </location>
</feature>
<feature type="binding site" evidence="8">
    <location>
        <position position="198"/>
    </location>
    <ligand>
        <name>substrate</name>
    </ligand>
</feature>
<sequence length="360" mass="38745">MNADTMKSTPLCAKHVELGAKMVPFAGWNMPVQYSGIIDEHNTVRTACGVFDISHMGQFLVNGAGSTEWLNGMFTNNLGKLVDGMGQYSMMLNEKGGVIDDLIIYRLAEDDYFIVVNASMIDEDYAWLAARKPEGIVLENKSDAFVGLAVQGPTCEDVFARLCPGVTLPVRNGILCFECDGDALIVCRTGYTGENGFEFFCPAEQGVKWFEKLLAAGAKPCGLGARDSLRLEMCYSLNGSDLSPEKTPLEAGLSWCCDLSKDFIGVDVLRRQKAEGRPTALVAIEYKGKGAPPRHGYEVQLPDGTPLGTVCSGILSPTLGKGIAMAYVPAALGKVGTDVNIIVRGKAVPAQIVKKPFLKK</sequence>
<evidence type="ECO:0000313" key="11">
    <source>
        <dbReference type="EMBL" id="HIX19073.1"/>
    </source>
</evidence>